<evidence type="ECO:0000313" key="1">
    <source>
        <dbReference type="EMBL" id="EEY94785.1"/>
    </source>
</evidence>
<dbReference type="eggNOG" id="ENOG5031SYX">
    <property type="taxonomic scope" value="Bacteria"/>
</dbReference>
<dbReference type="EMBL" id="GG704974">
    <property type="protein sequence ID" value="EEY94785.1"/>
    <property type="molecule type" value="Genomic_DNA"/>
</dbReference>
<protein>
    <submittedName>
        <fullName evidence="1">Uncharacterized protein</fullName>
    </submittedName>
</protein>
<dbReference type="RefSeq" id="WP_004895539.1">
    <property type="nucleotide sequence ID" value="NZ_GG704974.1"/>
</dbReference>
<gene>
    <name evidence="1" type="ORF">HMPREF0016_03052</name>
</gene>
<organism evidence="1 2">
    <name type="scientific">Acinetobacter johnsonii SH046</name>
    <dbReference type="NCBI Taxonomy" id="575586"/>
    <lineage>
        <taxon>Bacteria</taxon>
        <taxon>Pseudomonadati</taxon>
        <taxon>Pseudomonadota</taxon>
        <taxon>Gammaproteobacteria</taxon>
        <taxon>Moraxellales</taxon>
        <taxon>Moraxellaceae</taxon>
        <taxon>Acinetobacter</taxon>
    </lineage>
</organism>
<reference evidence="2" key="1">
    <citation type="journal article" date="2012" name="PLoS ONE">
        <title>The success of Acinetobacter species; genetic, metabolic and virulence attributes.</title>
        <authorList>
            <person name="Peleg A.Y."/>
            <person name="de Breij A."/>
            <person name="Adams M.D."/>
            <person name="Cerqueira G.M."/>
            <person name="Mocali S."/>
            <person name="Galardini M."/>
            <person name="Nibbering P.H."/>
            <person name="Earl A.M."/>
            <person name="Ward D.V."/>
            <person name="Paterson D.L."/>
            <person name="Seifert H."/>
            <person name="Dijkshoorn L."/>
        </authorList>
    </citation>
    <scope>NUCLEOTIDE SEQUENCE [LARGE SCALE GENOMIC DNA]</scope>
    <source>
        <strain evidence="2">SH046</strain>
    </source>
</reference>
<name>D0SGS9_ACIJO</name>
<proteinExistence type="predicted"/>
<dbReference type="AlphaFoldDB" id="D0SGS9"/>
<evidence type="ECO:0000313" key="2">
    <source>
        <dbReference type="Proteomes" id="UP000012047"/>
    </source>
</evidence>
<sequence>MTDDQDQKKTHPNVAKAITKFKEKKERMPIGIDLYLSKDAELSAYEKWENLKSKKAFIMLCLENADEILEMFDKKK</sequence>
<dbReference type="Proteomes" id="UP000012047">
    <property type="component" value="Unassembled WGS sequence"/>
</dbReference>
<accession>D0SGS9</accession>
<dbReference type="HOGENOM" id="CLU_198728_0_0_6"/>